<protein>
    <recommendedName>
        <fullName evidence="4">Lipoprotein with Yx(FWY)xxD motif</fullName>
    </recommendedName>
</protein>
<accession>A0ABY5NK86</accession>
<dbReference type="Proteomes" id="UP001054811">
    <property type="component" value="Chromosome"/>
</dbReference>
<reference evidence="2" key="1">
    <citation type="submission" date="2022-01" db="EMBL/GenBank/DDBJ databases">
        <title>Microbacterium eymi and Microbacterium rhizovicinus sp. nov., isolated from the rhizospheric soil of Elymus tsukushiensis, a plant native to the Dokdo Islands, Republic of Korea.</title>
        <authorList>
            <person name="Hwang Y.J."/>
        </authorList>
    </citation>
    <scope>NUCLEOTIDE SEQUENCE</scope>
    <source>
        <strain evidence="2">KUDC0405</strain>
    </source>
</reference>
<proteinExistence type="predicted"/>
<keyword evidence="1" id="KW-0732">Signal</keyword>
<dbReference type="PANTHER" id="PTHR39335">
    <property type="entry name" value="BLL4220 PROTEIN"/>
    <property type="match status" value="1"/>
</dbReference>
<evidence type="ECO:0000313" key="3">
    <source>
        <dbReference type="Proteomes" id="UP001054811"/>
    </source>
</evidence>
<dbReference type="PANTHER" id="PTHR39335:SF1">
    <property type="entry name" value="BLL4220 PROTEIN"/>
    <property type="match status" value="1"/>
</dbReference>
<evidence type="ECO:0000313" key="2">
    <source>
        <dbReference type="EMBL" id="UUT35567.1"/>
    </source>
</evidence>
<evidence type="ECO:0000256" key="1">
    <source>
        <dbReference type="SAM" id="SignalP"/>
    </source>
</evidence>
<evidence type="ECO:0008006" key="4">
    <source>
        <dbReference type="Google" id="ProtNLM"/>
    </source>
</evidence>
<dbReference type="Pfam" id="PF03640">
    <property type="entry name" value="Lipoprotein_15"/>
    <property type="match status" value="2"/>
</dbReference>
<organism evidence="2 3">
    <name type="scientific">Microbacterium elymi</name>
    <dbReference type="NCBI Taxonomy" id="2909587"/>
    <lineage>
        <taxon>Bacteria</taxon>
        <taxon>Bacillati</taxon>
        <taxon>Actinomycetota</taxon>
        <taxon>Actinomycetes</taxon>
        <taxon>Micrococcales</taxon>
        <taxon>Microbacteriaceae</taxon>
        <taxon>Microbacterium</taxon>
    </lineage>
</organism>
<dbReference type="EMBL" id="CP091139">
    <property type="protein sequence ID" value="UUT35567.1"/>
    <property type="molecule type" value="Genomic_DNA"/>
</dbReference>
<feature type="signal peptide" evidence="1">
    <location>
        <begin position="1"/>
        <end position="22"/>
    </location>
</feature>
<feature type="chain" id="PRO_5046368504" description="Lipoprotein with Yx(FWY)xxD motif" evidence="1">
    <location>
        <begin position="23"/>
        <end position="166"/>
    </location>
</feature>
<gene>
    <name evidence="2" type="ORF">L2X98_19785</name>
</gene>
<keyword evidence="3" id="KW-1185">Reference proteome</keyword>
<dbReference type="PROSITE" id="PS51257">
    <property type="entry name" value="PROKAR_LIPOPROTEIN"/>
    <property type="match status" value="1"/>
</dbReference>
<dbReference type="InterPro" id="IPR005297">
    <property type="entry name" value="Lipoprotein_repeat"/>
</dbReference>
<sequence>MHHKTAVGSTALLLLLVLTGCAGGGSGGGSGPYDDGAPSAKTTSSAAHTGDALATGDTSLGAIVVDGAGMTVYMFDSDTKGTTKSACTGTCLTNWPLVTTTSATPAVEGVTGTVGTISAPGGKRQVTLDGWPLYTFAGDHAPGDVAGQGVGGIWWALTPGGTPIGR</sequence>
<dbReference type="RefSeq" id="WP_259612175.1">
    <property type="nucleotide sequence ID" value="NZ_CP091139.2"/>
</dbReference>
<name>A0ABY5NK86_9MICO</name>